<evidence type="ECO:0000256" key="3">
    <source>
        <dbReference type="ARBA" id="ARBA00022801"/>
    </source>
</evidence>
<reference evidence="9 10" key="1">
    <citation type="journal article" date="2011" name="Stand. Genomic Sci.">
        <title>Complete genome sequence of the thermophilic, hydrogen-oxidizing Bacillus tusciae type strain (T2) and reclassification in the new genus, Kyrpidia gen. nov. as Kyrpidia tusciae comb. nov. and emendation of the family Alicyclobacillaceae da Costa and Rainey, 2010.</title>
        <authorList>
            <person name="Klenk H.P."/>
            <person name="Lapidus A."/>
            <person name="Chertkov O."/>
            <person name="Copeland A."/>
            <person name="Del Rio T.G."/>
            <person name="Nolan M."/>
            <person name="Lucas S."/>
            <person name="Chen F."/>
            <person name="Tice H."/>
            <person name="Cheng J.F."/>
            <person name="Han C."/>
            <person name="Bruce D."/>
            <person name="Goodwin L."/>
            <person name="Pitluck S."/>
            <person name="Pati A."/>
            <person name="Ivanova N."/>
            <person name="Mavromatis K."/>
            <person name="Daum C."/>
            <person name="Chen A."/>
            <person name="Palaniappan K."/>
            <person name="Chang Y.J."/>
            <person name="Land M."/>
            <person name="Hauser L."/>
            <person name="Jeffries C.D."/>
            <person name="Detter J.C."/>
            <person name="Rohde M."/>
            <person name="Abt B."/>
            <person name="Pukall R."/>
            <person name="Goker M."/>
            <person name="Bristow J."/>
            <person name="Markowitz V."/>
            <person name="Hugenholtz P."/>
            <person name="Eisen J.A."/>
        </authorList>
    </citation>
    <scope>NUCLEOTIDE SEQUENCE [LARGE SCALE GENOMIC DNA]</scope>
    <source>
        <strain evidence="9 10">DSM 2912</strain>
    </source>
</reference>
<comment type="similarity">
    <text evidence="7">Belongs to the metallo-dependent hydrolases superfamily. HutI family.</text>
</comment>
<feature type="binding site" evidence="7">
    <location>
        <position position="329"/>
    </location>
    <ligand>
        <name>Fe(3+)</name>
        <dbReference type="ChEBI" id="CHEBI:29034"/>
    </ligand>
</feature>
<keyword evidence="10" id="KW-1185">Reference proteome</keyword>
<keyword evidence="7" id="KW-0963">Cytoplasm</keyword>
<dbReference type="GO" id="GO:0008270">
    <property type="term" value="F:zinc ion binding"/>
    <property type="evidence" value="ECO:0007669"/>
    <property type="project" value="UniProtKB-UniRule"/>
</dbReference>
<dbReference type="InterPro" id="IPR011059">
    <property type="entry name" value="Metal-dep_hydrolase_composite"/>
</dbReference>
<feature type="binding site" evidence="7">
    <location>
        <position position="156"/>
    </location>
    <ligand>
        <name>N-formimidoyl-L-glutamate</name>
        <dbReference type="ChEBI" id="CHEBI:58928"/>
    </ligand>
</feature>
<comment type="pathway">
    <text evidence="7">Amino-acid degradation; L-histidine degradation into L-glutamate; N-formimidoyl-L-glutamate from L-histidine: step 3/3.</text>
</comment>
<dbReference type="Pfam" id="PF01979">
    <property type="entry name" value="Amidohydro_1"/>
    <property type="match status" value="1"/>
</dbReference>
<feature type="binding site" evidence="7">
    <location>
        <position position="93"/>
    </location>
    <ligand>
        <name>4-imidazolone-5-propanoate</name>
        <dbReference type="ChEBI" id="CHEBI:77893"/>
    </ligand>
</feature>
<dbReference type="GO" id="GO:0050480">
    <property type="term" value="F:imidazolonepropionase activity"/>
    <property type="evidence" value="ECO:0007669"/>
    <property type="project" value="UniProtKB-UniRule"/>
</dbReference>
<keyword evidence="6 7" id="KW-0408">Iron</keyword>
<dbReference type="SUPFAM" id="SSF51338">
    <property type="entry name" value="Composite domain of metallo-dependent hydrolases"/>
    <property type="match status" value="1"/>
</dbReference>
<proteinExistence type="inferred from homology"/>
<organism evidence="9 10">
    <name type="scientific">Kyrpidia tusciae (strain DSM 2912 / NBRC 15312 / T2)</name>
    <name type="common">Bacillus tusciae</name>
    <dbReference type="NCBI Taxonomy" id="562970"/>
    <lineage>
        <taxon>Bacteria</taxon>
        <taxon>Bacillati</taxon>
        <taxon>Bacillota</taxon>
        <taxon>Bacilli</taxon>
        <taxon>Bacillales</taxon>
        <taxon>Alicyclobacillaceae</taxon>
        <taxon>Kyrpidia</taxon>
    </lineage>
</organism>
<feature type="binding site" evidence="7">
    <location>
        <position position="254"/>
    </location>
    <ligand>
        <name>Fe(3+)</name>
        <dbReference type="ChEBI" id="CHEBI:29034"/>
    </ligand>
</feature>
<dbReference type="AlphaFoldDB" id="D5WW38"/>
<dbReference type="InterPro" id="IPR005920">
    <property type="entry name" value="HutI"/>
</dbReference>
<dbReference type="GO" id="GO:0005737">
    <property type="term" value="C:cytoplasm"/>
    <property type="evidence" value="ECO:0007669"/>
    <property type="project" value="UniProtKB-SubCell"/>
</dbReference>
<evidence type="ECO:0000256" key="4">
    <source>
        <dbReference type="ARBA" id="ARBA00022808"/>
    </source>
</evidence>
<comment type="function">
    <text evidence="7">Catalyzes the hydrolytic cleavage of the carbon-nitrogen bond in imidazolone-5-propanoate to yield N-formimidoyl-L-glutamate. It is the third step in the universal histidine degradation pathway.</text>
</comment>
<dbReference type="Gene3D" id="3.20.20.140">
    <property type="entry name" value="Metal-dependent hydrolases"/>
    <property type="match status" value="1"/>
</dbReference>
<keyword evidence="5 7" id="KW-0862">Zinc</keyword>
<dbReference type="GO" id="GO:0019557">
    <property type="term" value="P:L-histidine catabolic process to glutamate and formate"/>
    <property type="evidence" value="ECO:0007669"/>
    <property type="project" value="UniProtKB-UniPathway"/>
</dbReference>
<comment type="subcellular location">
    <subcellularLocation>
        <location evidence="7">Cytoplasm</location>
    </subcellularLocation>
</comment>
<dbReference type="STRING" id="562970.Btus_0929"/>
<name>D5WW38_KYRT2</name>
<evidence type="ECO:0000313" key="9">
    <source>
        <dbReference type="EMBL" id="ADG05670.1"/>
    </source>
</evidence>
<dbReference type="RefSeq" id="WP_013074961.1">
    <property type="nucleotide sequence ID" value="NC_014098.1"/>
</dbReference>
<evidence type="ECO:0000256" key="5">
    <source>
        <dbReference type="ARBA" id="ARBA00022833"/>
    </source>
</evidence>
<evidence type="ECO:0000256" key="7">
    <source>
        <dbReference type="HAMAP-Rule" id="MF_00372"/>
    </source>
</evidence>
<dbReference type="GO" id="GO:0019556">
    <property type="term" value="P:L-histidine catabolic process to glutamate and formamide"/>
    <property type="evidence" value="ECO:0007669"/>
    <property type="project" value="UniProtKB-UniRule"/>
</dbReference>
<dbReference type="CDD" id="cd01296">
    <property type="entry name" value="Imidazolone-5PH"/>
    <property type="match status" value="1"/>
</dbReference>
<keyword evidence="3 7" id="KW-0378">Hydrolase</keyword>
<feature type="binding site" evidence="7">
    <location>
        <position position="84"/>
    </location>
    <ligand>
        <name>Fe(3+)</name>
        <dbReference type="ChEBI" id="CHEBI:29034"/>
    </ligand>
</feature>
<feature type="binding site" evidence="7">
    <location>
        <position position="333"/>
    </location>
    <ligand>
        <name>N-formimidoyl-L-glutamate</name>
        <dbReference type="ChEBI" id="CHEBI:58928"/>
    </ligand>
</feature>
<protein>
    <recommendedName>
        <fullName evidence="1 7">Imidazolonepropionase</fullName>
        <ecNumber evidence="1 7">3.5.2.7</ecNumber>
    </recommendedName>
    <alternativeName>
        <fullName evidence="7">Imidazolone-5-propionate hydrolase</fullName>
    </alternativeName>
</protein>
<dbReference type="PANTHER" id="PTHR42752:SF1">
    <property type="entry name" value="IMIDAZOLONEPROPIONASE-RELATED"/>
    <property type="match status" value="1"/>
</dbReference>
<evidence type="ECO:0000256" key="1">
    <source>
        <dbReference type="ARBA" id="ARBA00012864"/>
    </source>
</evidence>
<dbReference type="GO" id="GO:0005506">
    <property type="term" value="F:iron ion binding"/>
    <property type="evidence" value="ECO:0007669"/>
    <property type="project" value="UniProtKB-UniRule"/>
</dbReference>
<dbReference type="KEGG" id="bts:Btus_0929"/>
<dbReference type="HOGENOM" id="CLU_041647_0_1_9"/>
<dbReference type="NCBIfam" id="TIGR01224">
    <property type="entry name" value="hutI"/>
    <property type="match status" value="1"/>
</dbReference>
<dbReference type="EC" id="3.5.2.7" evidence="1 7"/>
<dbReference type="HAMAP" id="MF_00372">
    <property type="entry name" value="HutI"/>
    <property type="match status" value="1"/>
</dbReference>
<dbReference type="EMBL" id="CP002017">
    <property type="protein sequence ID" value="ADG05670.1"/>
    <property type="molecule type" value="Genomic_DNA"/>
</dbReference>
<dbReference type="SUPFAM" id="SSF51556">
    <property type="entry name" value="Metallo-dependent hydrolases"/>
    <property type="match status" value="1"/>
</dbReference>
<feature type="domain" description="Amidohydrolase-related" evidence="8">
    <location>
        <begin position="75"/>
        <end position="417"/>
    </location>
</feature>
<dbReference type="FunFam" id="3.20.20.140:FF:000007">
    <property type="entry name" value="Imidazolonepropionase"/>
    <property type="match status" value="1"/>
</dbReference>
<evidence type="ECO:0000256" key="6">
    <source>
        <dbReference type="ARBA" id="ARBA00023004"/>
    </source>
</evidence>
<feature type="binding site" evidence="7">
    <location>
        <position position="257"/>
    </location>
    <ligand>
        <name>4-imidazolone-5-propanoate</name>
        <dbReference type="ChEBI" id="CHEBI:77893"/>
    </ligand>
</feature>
<dbReference type="Proteomes" id="UP000002368">
    <property type="component" value="Chromosome"/>
</dbReference>
<dbReference type="InterPro" id="IPR006680">
    <property type="entry name" value="Amidohydro-rel"/>
</dbReference>
<gene>
    <name evidence="7" type="primary">hutI</name>
    <name evidence="9" type="ordered locus">Btus_0929</name>
</gene>
<comment type="catalytic activity">
    <reaction evidence="7">
        <text>4-imidazolone-5-propanoate + H2O = N-formimidoyl-L-glutamate</text>
        <dbReference type="Rhea" id="RHEA:23660"/>
        <dbReference type="ChEBI" id="CHEBI:15377"/>
        <dbReference type="ChEBI" id="CHEBI:58928"/>
        <dbReference type="ChEBI" id="CHEBI:77893"/>
        <dbReference type="EC" id="3.5.2.7"/>
    </reaction>
</comment>
<dbReference type="UniPathway" id="UPA00379">
    <property type="reaction ID" value="UER00551"/>
</dbReference>
<dbReference type="PANTHER" id="PTHR42752">
    <property type="entry name" value="IMIDAZOLONEPROPIONASE"/>
    <property type="match status" value="1"/>
</dbReference>
<dbReference type="InterPro" id="IPR032466">
    <property type="entry name" value="Metal_Hydrolase"/>
</dbReference>
<feature type="binding site" evidence="7">
    <location>
        <position position="156"/>
    </location>
    <ligand>
        <name>4-imidazolone-5-propanoate</name>
        <dbReference type="ChEBI" id="CHEBI:77893"/>
    </ligand>
</feature>
<feature type="binding site" evidence="7">
    <location>
        <position position="189"/>
    </location>
    <ligand>
        <name>4-imidazolone-5-propanoate</name>
        <dbReference type="ChEBI" id="CHEBI:77893"/>
    </ligand>
</feature>
<evidence type="ECO:0000256" key="2">
    <source>
        <dbReference type="ARBA" id="ARBA00022723"/>
    </source>
</evidence>
<feature type="binding site" evidence="7">
    <location>
        <position position="334"/>
    </location>
    <ligand>
        <name>4-imidazolone-5-propanoate</name>
        <dbReference type="ChEBI" id="CHEBI:77893"/>
    </ligand>
</feature>
<dbReference type="Gene3D" id="2.30.40.10">
    <property type="entry name" value="Urease, subunit C, domain 1"/>
    <property type="match status" value="1"/>
</dbReference>
<comment type="cofactor">
    <cofactor evidence="7">
        <name>Zn(2+)</name>
        <dbReference type="ChEBI" id="CHEBI:29105"/>
    </cofactor>
    <cofactor evidence="7">
        <name>Fe(3+)</name>
        <dbReference type="ChEBI" id="CHEBI:29034"/>
    </cofactor>
    <text evidence="7">Binds 1 zinc or iron ion per subunit.</text>
</comment>
<dbReference type="OrthoDB" id="9776455at2"/>
<feature type="binding site" evidence="7">
    <location>
        <position position="254"/>
    </location>
    <ligand>
        <name>Zn(2+)</name>
        <dbReference type="ChEBI" id="CHEBI:29105"/>
    </ligand>
</feature>
<feature type="binding site" evidence="7">
    <location>
        <position position="84"/>
    </location>
    <ligand>
        <name>Zn(2+)</name>
        <dbReference type="ChEBI" id="CHEBI:29105"/>
    </ligand>
</feature>
<accession>D5WW38</accession>
<feature type="binding site" evidence="7">
    <location>
        <position position="86"/>
    </location>
    <ligand>
        <name>Zn(2+)</name>
        <dbReference type="ChEBI" id="CHEBI:29105"/>
    </ligand>
</feature>
<evidence type="ECO:0000259" key="8">
    <source>
        <dbReference type="Pfam" id="PF01979"/>
    </source>
</evidence>
<sequence length="427" mass="45725">MEEALDLLVTGIGRLVTAEGTFPKGGKGMGMLKSIPKAAIAARARRVVAAGPEEEVLAAAGDRPVGRWLDAAGRLVTPGLIDAHTHLVHAGSREHELSLKLQGVSYLEILAAGGGIQRTVSDTRRAAEDDLYEKARRTLDVMMTMGTTTVEAKSGYGLEWETERKQLRVARELNRHHPMDVVSTFLGAHAVPGEYRDRPDDYVAQVAEEMVPAVAREHLAEFCDVFCEEGVFSVRQSRVILEAGRRWGLRPKVHADEMADTGGAELAAEVGAISADHLLHASEDGLRALAEGGVVAVLLPGTAFFLGETPAPARKMIDEFALPVALATDYNPGSSPTESLQLIMAMAAATMRMTPEEIVTAVTLNAACALGRGGETGTLEPGKWADFVLWEAENPAYLVYRFGVNHTHAVVKKGHVVAVNKKVVGSC</sequence>
<feature type="binding site" evidence="7">
    <location>
        <position position="329"/>
    </location>
    <ligand>
        <name>Zn(2+)</name>
        <dbReference type="ChEBI" id="CHEBI:29105"/>
    </ligand>
</feature>
<feature type="binding site" evidence="7">
    <location>
        <position position="86"/>
    </location>
    <ligand>
        <name>Fe(3+)</name>
        <dbReference type="ChEBI" id="CHEBI:29034"/>
    </ligand>
</feature>
<evidence type="ECO:0000313" key="10">
    <source>
        <dbReference type="Proteomes" id="UP000002368"/>
    </source>
</evidence>
<keyword evidence="2 7" id="KW-0479">Metal-binding</keyword>
<dbReference type="eggNOG" id="COG1228">
    <property type="taxonomic scope" value="Bacteria"/>
</dbReference>
<feature type="binding site" evidence="7">
    <location>
        <position position="331"/>
    </location>
    <ligand>
        <name>N-formimidoyl-L-glutamate</name>
        <dbReference type="ChEBI" id="CHEBI:58928"/>
    </ligand>
</feature>
<keyword evidence="4 7" id="KW-0369">Histidine metabolism</keyword>